<dbReference type="Gene3D" id="3.30.450.20">
    <property type="entry name" value="PAS domain"/>
    <property type="match status" value="1"/>
</dbReference>
<dbReference type="RefSeq" id="WP_162084392.1">
    <property type="nucleotide sequence ID" value="NZ_AP021881.1"/>
</dbReference>
<dbReference type="Pfam" id="PF00989">
    <property type="entry name" value="PAS"/>
    <property type="match status" value="1"/>
</dbReference>
<dbReference type="Gene3D" id="3.20.20.450">
    <property type="entry name" value="EAL domain"/>
    <property type="match status" value="1"/>
</dbReference>
<dbReference type="InterPro" id="IPR035919">
    <property type="entry name" value="EAL_sf"/>
</dbReference>
<dbReference type="GO" id="GO:0071111">
    <property type="term" value="F:cyclic-guanylate-specific phosphodiesterase activity"/>
    <property type="evidence" value="ECO:0007669"/>
    <property type="project" value="UniProtKB-EC"/>
</dbReference>
<dbReference type="NCBIfam" id="TIGR00254">
    <property type="entry name" value="GGDEF"/>
    <property type="match status" value="1"/>
</dbReference>
<dbReference type="InterPro" id="IPR000014">
    <property type="entry name" value="PAS"/>
</dbReference>
<evidence type="ECO:0000256" key="1">
    <source>
        <dbReference type="ARBA" id="ARBA00051114"/>
    </source>
</evidence>
<dbReference type="Gene3D" id="3.30.70.270">
    <property type="match status" value="1"/>
</dbReference>
<dbReference type="GO" id="GO:0071732">
    <property type="term" value="P:cellular response to nitric oxide"/>
    <property type="evidence" value="ECO:0007669"/>
    <property type="project" value="UniProtKB-ARBA"/>
</dbReference>
<dbReference type="AlphaFoldDB" id="A0A809S8U5"/>
<dbReference type="NCBIfam" id="TIGR00229">
    <property type="entry name" value="sensory_box"/>
    <property type="match status" value="1"/>
</dbReference>
<dbReference type="SMART" id="SM00065">
    <property type="entry name" value="GAF"/>
    <property type="match status" value="1"/>
</dbReference>
<gene>
    <name evidence="6" type="ORF">SFSGTM_11700</name>
</gene>
<comment type="catalytic activity">
    <reaction evidence="1">
        <text>3',3'-c-di-GMP + H2O = 5'-phosphoguanylyl(3'-&gt;5')guanosine + H(+)</text>
        <dbReference type="Rhea" id="RHEA:24902"/>
        <dbReference type="ChEBI" id="CHEBI:15377"/>
        <dbReference type="ChEBI" id="CHEBI:15378"/>
        <dbReference type="ChEBI" id="CHEBI:58754"/>
        <dbReference type="ChEBI" id="CHEBI:58805"/>
        <dbReference type="EC" id="3.1.4.52"/>
    </reaction>
    <physiologicalReaction direction="left-to-right" evidence="1">
        <dbReference type="Rhea" id="RHEA:24903"/>
    </physiologicalReaction>
</comment>
<dbReference type="SUPFAM" id="SSF55781">
    <property type="entry name" value="GAF domain-like"/>
    <property type="match status" value="1"/>
</dbReference>
<dbReference type="PROSITE" id="PS50887">
    <property type="entry name" value="GGDEF"/>
    <property type="match status" value="1"/>
</dbReference>
<feature type="domain" description="PAC" evidence="3">
    <location>
        <begin position="255"/>
        <end position="312"/>
    </location>
</feature>
<dbReference type="InterPro" id="IPR043128">
    <property type="entry name" value="Rev_trsase/Diguanyl_cyclase"/>
</dbReference>
<accession>A0A809S8U5</accession>
<dbReference type="SUPFAM" id="SSF141868">
    <property type="entry name" value="EAL domain-like"/>
    <property type="match status" value="1"/>
</dbReference>
<keyword evidence="7" id="KW-1185">Reference proteome</keyword>
<evidence type="ECO:0000313" key="7">
    <source>
        <dbReference type="Proteomes" id="UP000463939"/>
    </source>
</evidence>
<dbReference type="InterPro" id="IPR029016">
    <property type="entry name" value="GAF-like_dom_sf"/>
</dbReference>
<dbReference type="PROSITE" id="PS50112">
    <property type="entry name" value="PAS"/>
    <property type="match status" value="1"/>
</dbReference>
<feature type="domain" description="PAS" evidence="2">
    <location>
        <begin position="181"/>
        <end position="234"/>
    </location>
</feature>
<proteinExistence type="predicted"/>
<dbReference type="SMART" id="SM00052">
    <property type="entry name" value="EAL"/>
    <property type="match status" value="1"/>
</dbReference>
<dbReference type="InterPro" id="IPR035965">
    <property type="entry name" value="PAS-like_dom_sf"/>
</dbReference>
<dbReference type="Proteomes" id="UP000463939">
    <property type="component" value="Chromosome"/>
</dbReference>
<dbReference type="PROSITE" id="PS50113">
    <property type="entry name" value="PAC"/>
    <property type="match status" value="1"/>
</dbReference>
<evidence type="ECO:0000259" key="2">
    <source>
        <dbReference type="PROSITE" id="PS50112"/>
    </source>
</evidence>
<evidence type="ECO:0000259" key="3">
    <source>
        <dbReference type="PROSITE" id="PS50113"/>
    </source>
</evidence>
<dbReference type="CDD" id="cd01949">
    <property type="entry name" value="GGDEF"/>
    <property type="match status" value="1"/>
</dbReference>
<dbReference type="EMBL" id="AP021881">
    <property type="protein sequence ID" value="BBP00462.1"/>
    <property type="molecule type" value="Genomic_DNA"/>
</dbReference>
<dbReference type="FunFam" id="3.30.70.270:FF:000001">
    <property type="entry name" value="Diguanylate cyclase domain protein"/>
    <property type="match status" value="1"/>
</dbReference>
<dbReference type="CDD" id="cd00130">
    <property type="entry name" value="PAS"/>
    <property type="match status" value="1"/>
</dbReference>
<dbReference type="SUPFAM" id="SSF55073">
    <property type="entry name" value="Nucleotide cyclase"/>
    <property type="match status" value="1"/>
</dbReference>
<dbReference type="Pfam" id="PF00990">
    <property type="entry name" value="GGDEF"/>
    <property type="match status" value="1"/>
</dbReference>
<dbReference type="InterPro" id="IPR000700">
    <property type="entry name" value="PAS-assoc_C"/>
</dbReference>
<dbReference type="SMART" id="SM00091">
    <property type="entry name" value="PAS"/>
    <property type="match status" value="1"/>
</dbReference>
<dbReference type="PROSITE" id="PS50883">
    <property type="entry name" value="EAL"/>
    <property type="match status" value="1"/>
</dbReference>
<dbReference type="InterPro" id="IPR003018">
    <property type="entry name" value="GAF"/>
</dbReference>
<dbReference type="PANTHER" id="PTHR44757">
    <property type="entry name" value="DIGUANYLATE CYCLASE DGCP"/>
    <property type="match status" value="1"/>
</dbReference>
<protein>
    <submittedName>
        <fullName evidence="6">Bifunctional diguanylate cyclase/phosphodiesterase</fullName>
    </submittedName>
</protein>
<dbReference type="CDD" id="cd01948">
    <property type="entry name" value="EAL"/>
    <property type="match status" value="1"/>
</dbReference>
<dbReference type="FunFam" id="3.20.20.450:FF:000001">
    <property type="entry name" value="Cyclic di-GMP phosphodiesterase yahA"/>
    <property type="match status" value="1"/>
</dbReference>
<feature type="domain" description="GGDEF" evidence="5">
    <location>
        <begin position="344"/>
        <end position="484"/>
    </location>
</feature>
<organism evidence="6 7">
    <name type="scientific">Sulfuriferula nivalis</name>
    <dbReference type="NCBI Taxonomy" id="2675298"/>
    <lineage>
        <taxon>Bacteria</taxon>
        <taxon>Pseudomonadati</taxon>
        <taxon>Pseudomonadota</taxon>
        <taxon>Betaproteobacteria</taxon>
        <taxon>Nitrosomonadales</taxon>
        <taxon>Sulfuricellaceae</taxon>
        <taxon>Sulfuriferula</taxon>
    </lineage>
</organism>
<evidence type="ECO:0000259" key="4">
    <source>
        <dbReference type="PROSITE" id="PS50883"/>
    </source>
</evidence>
<dbReference type="InterPro" id="IPR029787">
    <property type="entry name" value="Nucleotide_cyclase"/>
</dbReference>
<dbReference type="Pfam" id="PF01590">
    <property type="entry name" value="GAF"/>
    <property type="match status" value="1"/>
</dbReference>
<reference evidence="7" key="1">
    <citation type="submission" date="2019-11" db="EMBL/GenBank/DDBJ databases">
        <title>Isolation and characterization of a novel species in the genus Sulfuriferula.</title>
        <authorList>
            <person name="Mochizuki J."/>
            <person name="Kojima H."/>
            <person name="Fukui M."/>
        </authorList>
    </citation>
    <scope>NUCLEOTIDE SEQUENCE [LARGE SCALE GENOMIC DNA]</scope>
    <source>
        <strain evidence="7">SGTM</strain>
    </source>
</reference>
<dbReference type="InterPro" id="IPR000160">
    <property type="entry name" value="GGDEF_dom"/>
</dbReference>
<dbReference type="KEGG" id="sniv:SFSGTM_11700"/>
<dbReference type="GO" id="GO:0006355">
    <property type="term" value="P:regulation of DNA-templated transcription"/>
    <property type="evidence" value="ECO:0007669"/>
    <property type="project" value="InterPro"/>
</dbReference>
<dbReference type="Gene3D" id="3.30.450.40">
    <property type="match status" value="1"/>
</dbReference>
<feature type="domain" description="EAL" evidence="4">
    <location>
        <begin position="493"/>
        <end position="746"/>
    </location>
</feature>
<evidence type="ECO:0000313" key="6">
    <source>
        <dbReference type="EMBL" id="BBP00462.1"/>
    </source>
</evidence>
<dbReference type="InterPro" id="IPR052155">
    <property type="entry name" value="Biofilm_reg_signaling"/>
</dbReference>
<dbReference type="PANTHER" id="PTHR44757:SF2">
    <property type="entry name" value="BIOFILM ARCHITECTURE MAINTENANCE PROTEIN MBAA"/>
    <property type="match status" value="1"/>
</dbReference>
<name>A0A809S8U5_9PROT</name>
<dbReference type="InterPro" id="IPR001633">
    <property type="entry name" value="EAL_dom"/>
</dbReference>
<dbReference type="SMART" id="SM00267">
    <property type="entry name" value="GGDEF"/>
    <property type="match status" value="1"/>
</dbReference>
<sequence length="746" mass="83919">MIELPDANFQSDLTREELSLLLNLGERLNSELDPNNILSLVAELACKIIGAETLALPMVDLDEKTYTYRAAYGKHAELLQEKTFPTFDGACGWVIKHQRPLLFGAGGDFEMRMDAHWLPGQASSLLVPLMCRGAIIGGLSAMGKIGNVPFDQHDQTMLTLIANQAGIAIDNARLFQKLSLEESRLRLVLDSAGEAIYGVDLDGLCIFANPSCLRLLGYERQEDLAGKLMHNLIHHTYPDGRPFPVAECKVRLSVRNGEYVHVENELHWRADGTAFPVEYWSRPIYRDGKLDGAVVTFIDITERKLTEEKILRLAYFDPLTNLPNRRLLMDRFKQALIASDRSKELGALIILDLDNFKTINDTLGHDIGDQLLILVAQRILDNIRQEDTVSRLGGDEYVVMLENMGTDPITASNQAEMIAEKIRNALALPYMLSDKLQAHYSTCSFGITLFQGHKVPIETLFKQADVALYQAKDAGRNAIRFFSPEMQAAIDSRSEMETTMRNGLLHNEFQLFYQPQIDIDGEIIGAEALLRWFPRDQESVLPIQFIPVAEEVGLIIPLGLWVMETACAQLKAWENDPRTRHLKIAVNVSARQLRQLEFVKQVQDALEFSGANPSLLKLELTESVLLEDVDDIVERMQQIKLFGVTFSLDDFGTGFSSLSYLKRLPLDQVKIDQSFVRDIHTDPNDAAIVRAIIAMSHSLGLKVIAEGVETKSQLNFLKNYGCAHFQGYLFGKPMPIEEFEKLLKRI</sequence>
<evidence type="ECO:0000259" key="5">
    <source>
        <dbReference type="PROSITE" id="PS50887"/>
    </source>
</evidence>
<dbReference type="SUPFAM" id="SSF55785">
    <property type="entry name" value="PYP-like sensor domain (PAS domain)"/>
    <property type="match status" value="1"/>
</dbReference>
<dbReference type="InterPro" id="IPR013767">
    <property type="entry name" value="PAS_fold"/>
</dbReference>
<dbReference type="Pfam" id="PF00563">
    <property type="entry name" value="EAL"/>
    <property type="match status" value="1"/>
</dbReference>